<dbReference type="EMBL" id="LR134473">
    <property type="protein sequence ID" value="VEI02034.1"/>
    <property type="molecule type" value="Genomic_DNA"/>
</dbReference>
<feature type="domain" description="PPi-type phosphoenolpyruvate carboxykinase lobe 2" evidence="1">
    <location>
        <begin position="512"/>
        <end position="617"/>
    </location>
</feature>
<dbReference type="Pfam" id="PF26300">
    <property type="entry name" value="PEPCK_PPi_lobe_2"/>
    <property type="match status" value="1"/>
</dbReference>
<dbReference type="STRING" id="1122997.GCA_000425285_00667"/>
<name>A0A448NVP5_9ACTN</name>
<reference evidence="2 3" key="1">
    <citation type="submission" date="2018-12" db="EMBL/GenBank/DDBJ databases">
        <authorList>
            <consortium name="Pathogen Informatics"/>
        </authorList>
    </citation>
    <scope>NUCLEOTIDE SEQUENCE [LARGE SCALE GENOMIC DNA]</scope>
    <source>
        <strain evidence="2 3">NCTC13652</strain>
    </source>
</reference>
<keyword evidence="3" id="KW-1185">Reference proteome</keyword>
<evidence type="ECO:0000313" key="3">
    <source>
        <dbReference type="Proteomes" id="UP000277858"/>
    </source>
</evidence>
<accession>A0A448NVP5</accession>
<dbReference type="InterPro" id="IPR058710">
    <property type="entry name" value="PEPCK_lobe_2"/>
</dbReference>
<dbReference type="Proteomes" id="UP000277858">
    <property type="component" value="Chromosome"/>
</dbReference>
<organism evidence="2 3">
    <name type="scientific">Acidipropionibacterium jensenii</name>
    <dbReference type="NCBI Taxonomy" id="1749"/>
    <lineage>
        <taxon>Bacteria</taxon>
        <taxon>Bacillati</taxon>
        <taxon>Actinomycetota</taxon>
        <taxon>Actinomycetes</taxon>
        <taxon>Propionibacteriales</taxon>
        <taxon>Propionibacteriaceae</taxon>
        <taxon>Acidipropionibacterium</taxon>
    </lineage>
</organism>
<dbReference type="AlphaFoldDB" id="A0A448NVP5"/>
<gene>
    <name evidence="2" type="ORF">NCTC13652_00199</name>
</gene>
<proteinExistence type="predicted"/>
<evidence type="ECO:0000313" key="2">
    <source>
        <dbReference type="EMBL" id="VEI02034.1"/>
    </source>
</evidence>
<sequence>MGVPFGGELLQNGAMAEARMLNAANLRLAINGLPLPSGGASTDIEAVAPVLARQRELRRELPDALCPADRRIQGFINRYLATAGVDDVSPRLPETTLVLDEAGLARTFSLPVDADEFSSGLLSSYRVANGVLHNPRHDRRTTAGVFHIAEGGLAVPDDKKAVPARVFALMLERAFQAPDADTLLPYSATQDPEHQAHTYVSLLMRPIVVPQVPGLVSERRMETRFFTPGGLVSNLDFVEGIFGNAGDPLLPANDAALAPTSWTGHTGCVILAPHLSLLTKKELGLPHVDQATERQRRDGMCWSSEEECYNEGKAFKLCARDESGVIVTIIADNYYGYCKKEVKTQIGYSANLFGISEEEHSGGARAYTAYNEGAEYTTESQPGDPSVEEVVAANPNRFTRHPEGYASDNELDAVVIVPGQARFSLLKGTVAWTDGEGVEQELRLRVGHEYLSTTGTRIRIEHSEIDNQWALILVDGASTTLHKQCTVSGGGKSEISKAISDAFIPGSAYTPDFDADMAAVDQILHRDYSMRFADPALAGTDHRLILSRERSVGSVIKLLTVSRDFTDDYNAWVSSIPQFRKELVFTIKRYYKPEWGANWASHFSVSPTNGRHGTMVRLDGEKIRVDMLRVGFDESGAWRLFTLRHDYAPDVKVQTEDDMTASAVVPAGLTVGPEDLSSKVVANCEALLFQRPDDAIHRGYDRQTERDMSGTGLFISNYQPLTREDVREMRDDVVAFSQFSTPMRRFLSEFADSDPAAGPKYVVSSANPRLIDGVASKNPRYLQVRPDISHPRQTRIADLASHLYHRRPVDETLLLPVDVVAAGRRNNPPEERVPALCSYNPLHYMELPELFMEFISSMTGKSPSTTGAGSEGALTKGPFNAMPAVFDLNASFLSFVLSGYDGWLSSAGCIGPKVQVAHDISLLIPELFSRMSPTERDARTLIAGGYLEKLEDYQYQGETILASRLGYRMTEKFMTMYFGRIFLHPDTIFTPEMLRPELQDEHVFADSVRTIAATHARVARAYFDDQTVAMAVPPIRALLEIMAEGRSSKGLTLGSAELRQMFTRESVLASDWYAARLDAKQAEDIRRSEAALAHLQEFIDDPRNGTAAAEIGAADRVAEVRASHQKVTSPQYRQLLVGTLGRQVDFRF</sequence>
<protein>
    <recommendedName>
        <fullName evidence="1">PPi-type phosphoenolpyruvate carboxykinase lobe 2 domain-containing protein</fullName>
    </recommendedName>
</protein>
<evidence type="ECO:0000259" key="1">
    <source>
        <dbReference type="Pfam" id="PF26300"/>
    </source>
</evidence>